<dbReference type="CDD" id="cd00609">
    <property type="entry name" value="AAT_like"/>
    <property type="match status" value="1"/>
</dbReference>
<dbReference type="InterPro" id="IPR015421">
    <property type="entry name" value="PyrdxlP-dep_Trfase_major"/>
</dbReference>
<feature type="domain" description="Aminotransferase class I/classII large" evidence="10">
    <location>
        <begin position="156"/>
        <end position="527"/>
    </location>
</feature>
<dbReference type="GeneID" id="54352951"/>
<evidence type="ECO:0000256" key="9">
    <source>
        <dbReference type="ARBA" id="ARBA00067014"/>
    </source>
</evidence>
<organism evidence="11 12">
    <name type="scientific">Didymella exigua CBS 183.55</name>
    <dbReference type="NCBI Taxonomy" id="1150837"/>
    <lineage>
        <taxon>Eukaryota</taxon>
        <taxon>Fungi</taxon>
        <taxon>Dikarya</taxon>
        <taxon>Ascomycota</taxon>
        <taxon>Pezizomycotina</taxon>
        <taxon>Dothideomycetes</taxon>
        <taxon>Pleosporomycetidae</taxon>
        <taxon>Pleosporales</taxon>
        <taxon>Pleosporineae</taxon>
        <taxon>Didymellaceae</taxon>
        <taxon>Didymella</taxon>
    </lineage>
</organism>
<dbReference type="Pfam" id="PF00155">
    <property type="entry name" value="Aminotran_1_2"/>
    <property type="match status" value="1"/>
</dbReference>
<comment type="cofactor">
    <cofactor evidence="1">
        <name>pyridoxal 5'-phosphate</name>
        <dbReference type="ChEBI" id="CHEBI:597326"/>
    </cofactor>
</comment>
<comment type="subcellular location">
    <subcellularLocation>
        <location evidence="2">Cytoplasm</location>
    </subcellularLocation>
</comment>
<evidence type="ECO:0000256" key="2">
    <source>
        <dbReference type="ARBA" id="ARBA00004496"/>
    </source>
</evidence>
<keyword evidence="4" id="KW-0963">Cytoplasm</keyword>
<gene>
    <name evidence="11" type="ORF">M421DRAFT_55178</name>
</gene>
<evidence type="ECO:0000256" key="6">
    <source>
        <dbReference type="ARBA" id="ARBA00022679"/>
    </source>
</evidence>
<accession>A0A6A5RXK7</accession>
<dbReference type="PANTHER" id="PTHR42790:SF21">
    <property type="entry name" value="AROMATIC_AMINOADIPATE AMINOTRANSFERASE 1"/>
    <property type="match status" value="1"/>
</dbReference>
<comment type="catalytic activity">
    <reaction evidence="8">
        <text>an aromatic L-alpha-amino acid + 2-oxoglutarate = an aromatic oxo-acid + L-glutamate</text>
        <dbReference type="Rhea" id="RHEA:17533"/>
        <dbReference type="ChEBI" id="CHEBI:16810"/>
        <dbReference type="ChEBI" id="CHEBI:29985"/>
        <dbReference type="ChEBI" id="CHEBI:73309"/>
        <dbReference type="ChEBI" id="CHEBI:84824"/>
        <dbReference type="EC" id="2.6.1.57"/>
    </reaction>
</comment>
<evidence type="ECO:0000256" key="4">
    <source>
        <dbReference type="ARBA" id="ARBA00022490"/>
    </source>
</evidence>
<evidence type="ECO:0000256" key="8">
    <source>
        <dbReference type="ARBA" id="ARBA00051993"/>
    </source>
</evidence>
<evidence type="ECO:0000313" key="12">
    <source>
        <dbReference type="Proteomes" id="UP000800082"/>
    </source>
</evidence>
<dbReference type="InterPro" id="IPR050859">
    <property type="entry name" value="Class-I_PLP-dep_aminotransf"/>
</dbReference>
<sequence>MAPPSAIEVSAVSDTTGITLPNPLTAPVQSNDIYGRRKKIDRSQWGTAAPANTANFRLRSHAHKPKAKSWEHHLSHEAQIRKGNSLKGAAKYLSTPGIISLGGGLPSSEYFPFEELTIKVPAVGKFSEAETKDSGVIIKAGKHDLAEDKSTFDIATAFNYGQGAGAAQMLRWVTEHTEMVHDPPYEDWRCTMSIGSTSGLDIALRLLTRPGDMMLSEEYTFSAAVDTARPMGVRVCGVPIDAEGLLPGAMDDILSTWDVNTRGSRKPHLLYTVPTGQNPTGATQGTERRRALYKVCQKHDIYIIEDEPYYFLQMQPYTGPNAPDVPTPKSHADFLKSLVPSLLSMDVDGRVMRLDSFSKVIAPGSRIGWLTASAEVIEKYQRHADCSTQNPSGISQLVLFKLLDEHWGHAGYLDWLIYIRMEYTKRRDGILAACAKHLPREVMSWNPPMAGMFHWMQVDFRKHPDFPSKSIDIIEEEIFLKVIDHGALVLRGSWFYADNEEVHDTLFFRATYAAAPAEKIDEGIRRLGEAVREEFRLGKANGN</sequence>
<dbReference type="OrthoDB" id="691673at2759"/>
<name>A0A6A5RXK7_9PLEO</name>
<dbReference type="InterPro" id="IPR004839">
    <property type="entry name" value="Aminotransferase_I/II_large"/>
</dbReference>
<evidence type="ECO:0000313" key="11">
    <source>
        <dbReference type="EMBL" id="KAF1932279.1"/>
    </source>
</evidence>
<dbReference type="GO" id="GO:0006571">
    <property type="term" value="P:tyrosine biosynthetic process"/>
    <property type="evidence" value="ECO:0007669"/>
    <property type="project" value="TreeGrafter"/>
</dbReference>
<evidence type="ECO:0000259" key="10">
    <source>
        <dbReference type="Pfam" id="PF00155"/>
    </source>
</evidence>
<dbReference type="GO" id="GO:0005737">
    <property type="term" value="C:cytoplasm"/>
    <property type="evidence" value="ECO:0007669"/>
    <property type="project" value="UniProtKB-SubCell"/>
</dbReference>
<dbReference type="AlphaFoldDB" id="A0A6A5RXK7"/>
<evidence type="ECO:0000256" key="7">
    <source>
        <dbReference type="ARBA" id="ARBA00022898"/>
    </source>
</evidence>
<dbReference type="EC" id="2.6.1.57" evidence="9"/>
<dbReference type="FunFam" id="3.40.640.10:FF:000074">
    <property type="entry name" value="Aromatic amino acid aminotransferase"/>
    <property type="match status" value="1"/>
</dbReference>
<evidence type="ECO:0000256" key="5">
    <source>
        <dbReference type="ARBA" id="ARBA00022576"/>
    </source>
</evidence>
<dbReference type="GO" id="GO:0009074">
    <property type="term" value="P:aromatic amino acid family catabolic process"/>
    <property type="evidence" value="ECO:0007669"/>
    <property type="project" value="TreeGrafter"/>
</dbReference>
<keyword evidence="12" id="KW-1185">Reference proteome</keyword>
<dbReference type="InterPro" id="IPR015424">
    <property type="entry name" value="PyrdxlP-dep_Trfase"/>
</dbReference>
<dbReference type="RefSeq" id="XP_033452527.1">
    <property type="nucleotide sequence ID" value="XM_033595284.1"/>
</dbReference>
<dbReference type="EMBL" id="ML978959">
    <property type="protein sequence ID" value="KAF1932279.1"/>
    <property type="molecule type" value="Genomic_DNA"/>
</dbReference>
<reference evidence="11" key="1">
    <citation type="journal article" date="2020" name="Stud. Mycol.">
        <title>101 Dothideomycetes genomes: a test case for predicting lifestyles and emergence of pathogens.</title>
        <authorList>
            <person name="Haridas S."/>
            <person name="Albert R."/>
            <person name="Binder M."/>
            <person name="Bloem J."/>
            <person name="Labutti K."/>
            <person name="Salamov A."/>
            <person name="Andreopoulos B."/>
            <person name="Baker S."/>
            <person name="Barry K."/>
            <person name="Bills G."/>
            <person name="Bluhm B."/>
            <person name="Cannon C."/>
            <person name="Castanera R."/>
            <person name="Culley D."/>
            <person name="Daum C."/>
            <person name="Ezra D."/>
            <person name="Gonzalez J."/>
            <person name="Henrissat B."/>
            <person name="Kuo A."/>
            <person name="Liang C."/>
            <person name="Lipzen A."/>
            <person name="Lutzoni F."/>
            <person name="Magnuson J."/>
            <person name="Mondo S."/>
            <person name="Nolan M."/>
            <person name="Ohm R."/>
            <person name="Pangilinan J."/>
            <person name="Park H.-J."/>
            <person name="Ramirez L."/>
            <person name="Alfaro M."/>
            <person name="Sun H."/>
            <person name="Tritt A."/>
            <person name="Yoshinaga Y."/>
            <person name="Zwiers L.-H."/>
            <person name="Turgeon B."/>
            <person name="Goodwin S."/>
            <person name="Spatafora J."/>
            <person name="Crous P."/>
            <person name="Grigoriev I."/>
        </authorList>
    </citation>
    <scope>NUCLEOTIDE SEQUENCE</scope>
    <source>
        <strain evidence="11">CBS 183.55</strain>
    </source>
</reference>
<dbReference type="Proteomes" id="UP000800082">
    <property type="component" value="Unassembled WGS sequence"/>
</dbReference>
<dbReference type="GO" id="GO:0030170">
    <property type="term" value="F:pyridoxal phosphate binding"/>
    <property type="evidence" value="ECO:0007669"/>
    <property type="project" value="InterPro"/>
</dbReference>
<evidence type="ECO:0000256" key="1">
    <source>
        <dbReference type="ARBA" id="ARBA00001933"/>
    </source>
</evidence>
<comment type="similarity">
    <text evidence="3">Belongs to the class-I pyridoxal-phosphate-dependent aminotransferase family.</text>
</comment>
<keyword evidence="7" id="KW-0663">Pyridoxal phosphate</keyword>
<evidence type="ECO:0000256" key="3">
    <source>
        <dbReference type="ARBA" id="ARBA00007441"/>
    </source>
</evidence>
<dbReference type="SUPFAM" id="SSF53383">
    <property type="entry name" value="PLP-dependent transferases"/>
    <property type="match status" value="1"/>
</dbReference>
<dbReference type="GO" id="GO:0008793">
    <property type="term" value="F:aromatic-amino-acid transaminase activity"/>
    <property type="evidence" value="ECO:0007669"/>
    <property type="project" value="TreeGrafter"/>
</dbReference>
<dbReference type="GO" id="GO:0047536">
    <property type="term" value="F:2-aminoadipate transaminase activity"/>
    <property type="evidence" value="ECO:0007669"/>
    <property type="project" value="TreeGrafter"/>
</dbReference>
<proteinExistence type="inferred from homology"/>
<dbReference type="Gene3D" id="3.40.640.10">
    <property type="entry name" value="Type I PLP-dependent aspartate aminotransferase-like (Major domain)"/>
    <property type="match status" value="1"/>
</dbReference>
<dbReference type="PANTHER" id="PTHR42790">
    <property type="entry name" value="AMINOTRANSFERASE"/>
    <property type="match status" value="1"/>
</dbReference>
<keyword evidence="6 11" id="KW-0808">Transferase</keyword>
<keyword evidence="5 11" id="KW-0032">Aminotransferase</keyword>
<dbReference type="GO" id="GO:0019878">
    <property type="term" value="P:lysine biosynthetic process via aminoadipic acid"/>
    <property type="evidence" value="ECO:0007669"/>
    <property type="project" value="TreeGrafter"/>
</dbReference>
<protein>
    <recommendedName>
        <fullName evidence="9">aromatic-amino-acid transaminase</fullName>
        <ecNumber evidence="9">2.6.1.57</ecNumber>
    </recommendedName>
</protein>